<dbReference type="EMBL" id="AMZH03020039">
    <property type="protein sequence ID" value="RRT39614.1"/>
    <property type="molecule type" value="Genomic_DNA"/>
</dbReference>
<evidence type="ECO:0000256" key="1">
    <source>
        <dbReference type="SAM" id="MobiDB-lite"/>
    </source>
</evidence>
<proteinExistence type="predicted"/>
<gene>
    <name evidence="2" type="ORF">B296_00042156</name>
</gene>
<dbReference type="AlphaFoldDB" id="A0A426XJH7"/>
<accession>A0A426XJH7</accession>
<feature type="compositionally biased region" description="Pro residues" evidence="1">
    <location>
        <begin position="13"/>
        <end position="31"/>
    </location>
</feature>
<organism evidence="2 3">
    <name type="scientific">Ensete ventricosum</name>
    <name type="common">Abyssinian banana</name>
    <name type="synonym">Musa ensete</name>
    <dbReference type="NCBI Taxonomy" id="4639"/>
    <lineage>
        <taxon>Eukaryota</taxon>
        <taxon>Viridiplantae</taxon>
        <taxon>Streptophyta</taxon>
        <taxon>Embryophyta</taxon>
        <taxon>Tracheophyta</taxon>
        <taxon>Spermatophyta</taxon>
        <taxon>Magnoliopsida</taxon>
        <taxon>Liliopsida</taxon>
        <taxon>Zingiberales</taxon>
        <taxon>Musaceae</taxon>
        <taxon>Ensete</taxon>
    </lineage>
</organism>
<sequence>GVAQRVILEPRRPPPVRVPPEPPDEGLPPRPGHQLRPLPPLHHQRPQPRAAPPPATLVPSLGRRRRLDSLPGAREGEAAAQPAIGRARRIVERVDVGVHLHVAANRMDLVDGEAGTQKCDSPCQRGERERTMAINIVHYNGFGGSITLPLKHLVTGVRHVVGRHIYCGPTVFHNTRDVTA</sequence>
<feature type="non-terminal residue" evidence="2">
    <location>
        <position position="1"/>
    </location>
</feature>
<name>A0A426XJH7_ENSVE</name>
<reference evidence="2 3" key="1">
    <citation type="journal article" date="2014" name="Agronomy (Basel)">
        <title>A Draft Genome Sequence for Ensete ventricosum, the Drought-Tolerant Tree Against Hunger.</title>
        <authorList>
            <person name="Harrison J."/>
            <person name="Moore K.A."/>
            <person name="Paszkiewicz K."/>
            <person name="Jones T."/>
            <person name="Grant M."/>
            <person name="Ambacheew D."/>
            <person name="Muzemil S."/>
            <person name="Studholme D.J."/>
        </authorList>
    </citation>
    <scope>NUCLEOTIDE SEQUENCE [LARGE SCALE GENOMIC DNA]</scope>
</reference>
<dbReference type="Proteomes" id="UP000287651">
    <property type="component" value="Unassembled WGS sequence"/>
</dbReference>
<evidence type="ECO:0000313" key="2">
    <source>
        <dbReference type="EMBL" id="RRT39614.1"/>
    </source>
</evidence>
<comment type="caution">
    <text evidence="2">The sequence shown here is derived from an EMBL/GenBank/DDBJ whole genome shotgun (WGS) entry which is preliminary data.</text>
</comment>
<evidence type="ECO:0000313" key="3">
    <source>
        <dbReference type="Proteomes" id="UP000287651"/>
    </source>
</evidence>
<protein>
    <submittedName>
        <fullName evidence="2">Uncharacterized protein</fullName>
    </submittedName>
</protein>
<feature type="region of interest" description="Disordered" evidence="1">
    <location>
        <begin position="1"/>
        <end position="61"/>
    </location>
</feature>